<feature type="coiled-coil region" evidence="1">
    <location>
        <begin position="205"/>
        <end position="232"/>
    </location>
</feature>
<organism evidence="2 3">
    <name type="scientific">Candidatus Faecalibacterium faecigallinarum</name>
    <dbReference type="NCBI Taxonomy" id="2838577"/>
    <lineage>
        <taxon>Bacteria</taxon>
        <taxon>Bacillati</taxon>
        <taxon>Bacillota</taxon>
        <taxon>Clostridia</taxon>
        <taxon>Eubacteriales</taxon>
        <taxon>Oscillospiraceae</taxon>
        <taxon>Faecalibacterium</taxon>
    </lineage>
</organism>
<gene>
    <name evidence="2" type="ORF">H9703_00340</name>
</gene>
<name>A0A9D2P6P7_9FIRM</name>
<keyword evidence="1" id="KW-0175">Coiled coil</keyword>
<proteinExistence type="predicted"/>
<dbReference type="EMBL" id="DWWN01000002">
    <property type="protein sequence ID" value="HJC44584.1"/>
    <property type="molecule type" value="Genomic_DNA"/>
</dbReference>
<evidence type="ECO:0000313" key="3">
    <source>
        <dbReference type="Proteomes" id="UP000823906"/>
    </source>
</evidence>
<reference evidence="2" key="2">
    <citation type="submission" date="2021-04" db="EMBL/GenBank/DDBJ databases">
        <authorList>
            <person name="Gilroy R."/>
        </authorList>
    </citation>
    <scope>NUCLEOTIDE SEQUENCE</scope>
    <source>
        <strain evidence="2">ChiSjej5B23-2810</strain>
    </source>
</reference>
<protein>
    <submittedName>
        <fullName evidence="2">Uncharacterized protein</fullName>
    </submittedName>
</protein>
<evidence type="ECO:0000256" key="1">
    <source>
        <dbReference type="SAM" id="Coils"/>
    </source>
</evidence>
<comment type="caution">
    <text evidence="2">The sequence shown here is derived from an EMBL/GenBank/DDBJ whole genome shotgun (WGS) entry which is preliminary data.</text>
</comment>
<sequence length="310" mass="35345">MNDATLKELWQQVAEQDSAEAKYKELCAQRETVAAQVKKLEKARWNEQADVDRLEGGSLAAFFYQVIGKMDEKLDKEREEAYAARVKADAAARELASIDADLQRCRARLDQLEGCGRRYQEALAGKVQELKAGGGPAAQELMECETRIEGMRLRKKELKEALDAGKTALHTTEEVMDCLDSAEGWSTWDVMGGGLGVDLAKYDRLDEAQKQVERLQVELRRFKTELTDVEINADLQVTVDGFMRFADYFFDNLFTDWAVLDHISQAQEQVKDTRKQIKRVLSRLKRMNADLDAQLEDEKERREQIAIDAE</sequence>
<dbReference type="AlphaFoldDB" id="A0A9D2P6P7"/>
<feature type="coiled-coil region" evidence="1">
    <location>
        <begin position="263"/>
        <end position="308"/>
    </location>
</feature>
<dbReference type="Proteomes" id="UP000823906">
    <property type="component" value="Unassembled WGS sequence"/>
</dbReference>
<reference evidence="2" key="1">
    <citation type="journal article" date="2021" name="PeerJ">
        <title>Extensive microbial diversity within the chicken gut microbiome revealed by metagenomics and culture.</title>
        <authorList>
            <person name="Gilroy R."/>
            <person name="Ravi A."/>
            <person name="Getino M."/>
            <person name="Pursley I."/>
            <person name="Horton D.L."/>
            <person name="Alikhan N.F."/>
            <person name="Baker D."/>
            <person name="Gharbi K."/>
            <person name="Hall N."/>
            <person name="Watson M."/>
            <person name="Adriaenssens E.M."/>
            <person name="Foster-Nyarko E."/>
            <person name="Jarju S."/>
            <person name="Secka A."/>
            <person name="Antonio M."/>
            <person name="Oren A."/>
            <person name="Chaudhuri R.R."/>
            <person name="La Ragione R."/>
            <person name="Hildebrand F."/>
            <person name="Pallen M.J."/>
        </authorList>
    </citation>
    <scope>NUCLEOTIDE SEQUENCE</scope>
    <source>
        <strain evidence="2">ChiSjej5B23-2810</strain>
    </source>
</reference>
<accession>A0A9D2P6P7</accession>
<evidence type="ECO:0000313" key="2">
    <source>
        <dbReference type="EMBL" id="HJC44584.1"/>
    </source>
</evidence>